<evidence type="ECO:0000313" key="2">
    <source>
        <dbReference type="Proteomes" id="UP000031364"/>
    </source>
</evidence>
<reference evidence="1 2" key="1">
    <citation type="journal article" date="2014" name="Int. J. Syst. Evol. Microbiol.">
        <title>Nocardia vulneris sp. nov., isolated from wounds of human patients in North America.</title>
        <authorList>
            <person name="Lasker B.A."/>
            <person name="Bell M."/>
            <person name="Klenk H.P."/>
            <person name="Sproer C."/>
            <person name="Schumann C."/>
            <person name="Schumann P."/>
            <person name="Brown J.M."/>
        </authorList>
    </citation>
    <scope>NUCLEOTIDE SEQUENCE [LARGE SCALE GENOMIC DNA]</scope>
    <source>
        <strain evidence="1 2">W9851</strain>
    </source>
</reference>
<gene>
    <name evidence="1" type="ORF">FG87_41795</name>
</gene>
<protein>
    <submittedName>
        <fullName evidence="1">Uncharacterized protein</fullName>
    </submittedName>
</protein>
<dbReference type="Proteomes" id="UP000031364">
    <property type="component" value="Unassembled WGS sequence"/>
</dbReference>
<evidence type="ECO:0000313" key="1">
    <source>
        <dbReference type="EMBL" id="KIA59625.1"/>
    </source>
</evidence>
<sequence length="103" mass="11148">MAVYEVPPTEGKKKENRFAFRVNGKIRSIPKLAFISGNGAKFAADNDGALSYPMLYRELIAIECPAVREEVYAMADDQIINLSEAWVTSSGITAGESEGSADS</sequence>
<comment type="caution">
    <text evidence="1">The sequence shown here is derived from an EMBL/GenBank/DDBJ whole genome shotgun (WGS) entry which is preliminary data.</text>
</comment>
<proteinExistence type="predicted"/>
<dbReference type="EMBL" id="JNFP01000100">
    <property type="protein sequence ID" value="KIA59625.1"/>
    <property type="molecule type" value="Genomic_DNA"/>
</dbReference>
<dbReference type="RefSeq" id="WP_043682813.1">
    <property type="nucleotide sequence ID" value="NZ_BDCI01000056.1"/>
</dbReference>
<accession>A0ABR4Z2T2</accession>
<name>A0ABR4Z2T2_9NOCA</name>
<organism evidence="1 2">
    <name type="scientific">Nocardia vulneris</name>
    <dbReference type="NCBI Taxonomy" id="1141657"/>
    <lineage>
        <taxon>Bacteria</taxon>
        <taxon>Bacillati</taxon>
        <taxon>Actinomycetota</taxon>
        <taxon>Actinomycetes</taxon>
        <taxon>Mycobacteriales</taxon>
        <taxon>Nocardiaceae</taxon>
        <taxon>Nocardia</taxon>
    </lineage>
</organism>
<keyword evidence="2" id="KW-1185">Reference proteome</keyword>